<name>A0A5B7GH47_PORTR</name>
<evidence type="ECO:0000313" key="2">
    <source>
        <dbReference type="EMBL" id="MPC56849.1"/>
    </source>
</evidence>
<accession>A0A5B7GH47</accession>
<comment type="caution">
    <text evidence="2">The sequence shown here is derived from an EMBL/GenBank/DDBJ whole genome shotgun (WGS) entry which is preliminary data.</text>
</comment>
<dbReference type="Proteomes" id="UP000324222">
    <property type="component" value="Unassembled WGS sequence"/>
</dbReference>
<proteinExistence type="predicted"/>
<reference evidence="2 3" key="1">
    <citation type="submission" date="2019-05" db="EMBL/GenBank/DDBJ databases">
        <title>Another draft genome of Portunus trituberculatus and its Hox gene families provides insights of decapod evolution.</title>
        <authorList>
            <person name="Jeong J.-H."/>
            <person name="Song I."/>
            <person name="Kim S."/>
            <person name="Choi T."/>
            <person name="Kim D."/>
            <person name="Ryu S."/>
            <person name="Kim W."/>
        </authorList>
    </citation>
    <scope>NUCLEOTIDE SEQUENCE [LARGE SCALE GENOMIC DNA]</scope>
    <source>
        <tissue evidence="2">Muscle</tissue>
    </source>
</reference>
<keyword evidence="3" id="KW-1185">Reference proteome</keyword>
<organism evidence="2 3">
    <name type="scientific">Portunus trituberculatus</name>
    <name type="common">Swimming crab</name>
    <name type="synonym">Neptunus trituberculatus</name>
    <dbReference type="NCBI Taxonomy" id="210409"/>
    <lineage>
        <taxon>Eukaryota</taxon>
        <taxon>Metazoa</taxon>
        <taxon>Ecdysozoa</taxon>
        <taxon>Arthropoda</taxon>
        <taxon>Crustacea</taxon>
        <taxon>Multicrustacea</taxon>
        <taxon>Malacostraca</taxon>
        <taxon>Eumalacostraca</taxon>
        <taxon>Eucarida</taxon>
        <taxon>Decapoda</taxon>
        <taxon>Pleocyemata</taxon>
        <taxon>Brachyura</taxon>
        <taxon>Eubrachyura</taxon>
        <taxon>Portunoidea</taxon>
        <taxon>Portunidae</taxon>
        <taxon>Portuninae</taxon>
        <taxon>Portunus</taxon>
    </lineage>
</organism>
<dbReference type="AlphaFoldDB" id="A0A5B7GH47"/>
<dbReference type="EMBL" id="VSRR010014300">
    <property type="protein sequence ID" value="MPC56849.1"/>
    <property type="molecule type" value="Genomic_DNA"/>
</dbReference>
<feature type="transmembrane region" description="Helical" evidence="1">
    <location>
        <begin position="25"/>
        <end position="43"/>
    </location>
</feature>
<protein>
    <submittedName>
        <fullName evidence="2">Uncharacterized protein</fullName>
    </submittedName>
</protein>
<evidence type="ECO:0000313" key="3">
    <source>
        <dbReference type="Proteomes" id="UP000324222"/>
    </source>
</evidence>
<sequence>MNKYGVEEAAISATKPSDWNTTTKVSLVFAVMAGIALPSIAAFSQHGVV</sequence>
<evidence type="ECO:0000256" key="1">
    <source>
        <dbReference type="SAM" id="Phobius"/>
    </source>
</evidence>
<keyword evidence="1" id="KW-0472">Membrane</keyword>
<gene>
    <name evidence="2" type="ORF">E2C01_050815</name>
</gene>
<keyword evidence="1" id="KW-1133">Transmembrane helix</keyword>
<keyword evidence="1" id="KW-0812">Transmembrane</keyword>